<dbReference type="SUPFAM" id="SSF55874">
    <property type="entry name" value="ATPase domain of HSP90 chaperone/DNA topoisomerase II/histidine kinase"/>
    <property type="match status" value="1"/>
</dbReference>
<dbReference type="InterPro" id="IPR008358">
    <property type="entry name" value="Sig_transdc_His_kin/Pase_MprB"/>
</dbReference>
<keyword evidence="7" id="KW-0418">Kinase</keyword>
<evidence type="ECO:0000256" key="4">
    <source>
        <dbReference type="ARBA" id="ARBA00022553"/>
    </source>
</evidence>
<proteinExistence type="predicted"/>
<keyword evidence="8 11" id="KW-1133">Transmembrane helix</keyword>
<dbReference type="PANTHER" id="PTHR45528">
    <property type="entry name" value="SENSOR HISTIDINE KINASE CPXA"/>
    <property type="match status" value="1"/>
</dbReference>
<dbReference type="GO" id="GO:0000155">
    <property type="term" value="F:phosphorelay sensor kinase activity"/>
    <property type="evidence" value="ECO:0007669"/>
    <property type="project" value="InterPro"/>
</dbReference>
<dbReference type="CDD" id="cd06225">
    <property type="entry name" value="HAMP"/>
    <property type="match status" value="1"/>
</dbReference>
<dbReference type="PROSITE" id="PS50885">
    <property type="entry name" value="HAMP"/>
    <property type="match status" value="1"/>
</dbReference>
<dbReference type="InterPro" id="IPR036097">
    <property type="entry name" value="HisK_dim/P_sf"/>
</dbReference>
<evidence type="ECO:0000256" key="6">
    <source>
        <dbReference type="ARBA" id="ARBA00022692"/>
    </source>
</evidence>
<dbReference type="Gene3D" id="6.10.340.10">
    <property type="match status" value="1"/>
</dbReference>
<protein>
    <recommendedName>
        <fullName evidence="3">histidine kinase</fullName>
        <ecNumber evidence="3">2.7.13.3</ecNumber>
    </recommendedName>
</protein>
<dbReference type="Pfam" id="PF00672">
    <property type="entry name" value="HAMP"/>
    <property type="match status" value="1"/>
</dbReference>
<dbReference type="HOGENOM" id="CLU_000445_89_6_9"/>
<evidence type="ECO:0000256" key="5">
    <source>
        <dbReference type="ARBA" id="ARBA00022679"/>
    </source>
</evidence>
<dbReference type="Pfam" id="PF00512">
    <property type="entry name" value="HisKA"/>
    <property type="match status" value="1"/>
</dbReference>
<dbReference type="SUPFAM" id="SSF158472">
    <property type="entry name" value="HAMP domain-like"/>
    <property type="match status" value="1"/>
</dbReference>
<dbReference type="RefSeq" id="WP_039315354.1">
    <property type="nucleotide sequence ID" value="NZ_CP006905.1"/>
</dbReference>
<dbReference type="GO" id="GO:0005886">
    <property type="term" value="C:plasma membrane"/>
    <property type="evidence" value="ECO:0007669"/>
    <property type="project" value="TreeGrafter"/>
</dbReference>
<feature type="transmembrane region" description="Helical" evidence="11">
    <location>
        <begin position="160"/>
        <end position="182"/>
    </location>
</feature>
<dbReference type="CDD" id="cd00082">
    <property type="entry name" value="HisKA"/>
    <property type="match status" value="1"/>
</dbReference>
<dbReference type="InterPro" id="IPR003661">
    <property type="entry name" value="HisK_dim/P_dom"/>
</dbReference>
<feature type="domain" description="Histidine kinase" evidence="12">
    <location>
        <begin position="255"/>
        <end position="475"/>
    </location>
</feature>
<dbReference type="SUPFAM" id="SSF47384">
    <property type="entry name" value="Homodimeric domain of signal transducing histidine kinase"/>
    <property type="match status" value="1"/>
</dbReference>
<keyword evidence="4" id="KW-0597">Phosphoprotein</keyword>
<comment type="catalytic activity">
    <reaction evidence="1">
        <text>ATP + protein L-histidine = ADP + protein N-phospho-L-histidine.</text>
        <dbReference type="EC" id="2.7.13.3"/>
    </reaction>
</comment>
<dbReference type="AlphaFoldDB" id="A0A0A7FTJ6"/>
<dbReference type="KEGG" id="cbv:U729_2422"/>
<keyword evidence="6 11" id="KW-0812">Transmembrane</keyword>
<evidence type="ECO:0000256" key="8">
    <source>
        <dbReference type="ARBA" id="ARBA00022989"/>
    </source>
</evidence>
<feature type="domain" description="HAMP" evidence="13">
    <location>
        <begin position="188"/>
        <end position="240"/>
    </location>
</feature>
<dbReference type="InterPro" id="IPR005467">
    <property type="entry name" value="His_kinase_dom"/>
</dbReference>
<evidence type="ECO:0000256" key="1">
    <source>
        <dbReference type="ARBA" id="ARBA00000085"/>
    </source>
</evidence>
<dbReference type="SMART" id="SM00387">
    <property type="entry name" value="HATPase_c"/>
    <property type="match status" value="1"/>
</dbReference>
<keyword evidence="15" id="KW-1185">Reference proteome</keyword>
<accession>A0A0A7FTJ6</accession>
<evidence type="ECO:0000256" key="10">
    <source>
        <dbReference type="ARBA" id="ARBA00023136"/>
    </source>
</evidence>
<keyword evidence="10 11" id="KW-0472">Membrane</keyword>
<dbReference type="Proteomes" id="UP000030635">
    <property type="component" value="Chromosome"/>
</dbReference>
<dbReference type="SMART" id="SM00304">
    <property type="entry name" value="HAMP"/>
    <property type="match status" value="1"/>
</dbReference>
<dbReference type="eggNOG" id="COG5002">
    <property type="taxonomic scope" value="Bacteria"/>
</dbReference>
<dbReference type="Gene3D" id="3.30.565.10">
    <property type="entry name" value="Histidine kinase-like ATPase, C-terminal domain"/>
    <property type="match status" value="1"/>
</dbReference>
<dbReference type="Pfam" id="PF02518">
    <property type="entry name" value="HATPase_c"/>
    <property type="match status" value="1"/>
</dbReference>
<organism evidence="14 15">
    <name type="scientific">Clostridium baratii str. Sullivan</name>
    <dbReference type="NCBI Taxonomy" id="1415775"/>
    <lineage>
        <taxon>Bacteria</taxon>
        <taxon>Bacillati</taxon>
        <taxon>Bacillota</taxon>
        <taxon>Clostridia</taxon>
        <taxon>Eubacteriales</taxon>
        <taxon>Clostridiaceae</taxon>
        <taxon>Clostridium</taxon>
    </lineage>
</organism>
<comment type="subcellular location">
    <subcellularLocation>
        <location evidence="2">Membrane</location>
        <topology evidence="2">Multi-pass membrane protein</topology>
    </subcellularLocation>
</comment>
<evidence type="ECO:0000313" key="15">
    <source>
        <dbReference type="Proteomes" id="UP000030635"/>
    </source>
</evidence>
<dbReference type="InterPro" id="IPR036890">
    <property type="entry name" value="HATPase_C_sf"/>
</dbReference>
<dbReference type="SMART" id="SM00388">
    <property type="entry name" value="HisKA"/>
    <property type="match status" value="1"/>
</dbReference>
<dbReference type="EMBL" id="CP006905">
    <property type="protein sequence ID" value="AIY82959.1"/>
    <property type="molecule type" value="Genomic_DNA"/>
</dbReference>
<evidence type="ECO:0000256" key="7">
    <source>
        <dbReference type="ARBA" id="ARBA00022777"/>
    </source>
</evidence>
<dbReference type="PRINTS" id="PR01780">
    <property type="entry name" value="LANTIREGPROT"/>
</dbReference>
<dbReference type="PROSITE" id="PS50109">
    <property type="entry name" value="HIS_KIN"/>
    <property type="match status" value="1"/>
</dbReference>
<name>A0A0A7FTJ6_9CLOT</name>
<evidence type="ECO:0000259" key="13">
    <source>
        <dbReference type="PROSITE" id="PS50885"/>
    </source>
</evidence>
<feature type="transmembrane region" description="Helical" evidence="11">
    <location>
        <begin position="12"/>
        <end position="37"/>
    </location>
</feature>
<dbReference type="PANTHER" id="PTHR45528:SF8">
    <property type="entry name" value="HISTIDINE KINASE"/>
    <property type="match status" value="1"/>
</dbReference>
<evidence type="ECO:0000259" key="12">
    <source>
        <dbReference type="PROSITE" id="PS50109"/>
    </source>
</evidence>
<dbReference type="OrthoDB" id="84942at2"/>
<gene>
    <name evidence="14" type="ORF">U729_2422</name>
</gene>
<evidence type="ECO:0000313" key="14">
    <source>
        <dbReference type="EMBL" id="AIY82959.1"/>
    </source>
</evidence>
<evidence type="ECO:0000256" key="11">
    <source>
        <dbReference type="SAM" id="Phobius"/>
    </source>
</evidence>
<dbReference type="InterPro" id="IPR050398">
    <property type="entry name" value="HssS/ArlS-like"/>
</dbReference>
<evidence type="ECO:0000256" key="2">
    <source>
        <dbReference type="ARBA" id="ARBA00004141"/>
    </source>
</evidence>
<dbReference type="Gene3D" id="1.10.287.130">
    <property type="match status" value="1"/>
</dbReference>
<dbReference type="EC" id="2.7.13.3" evidence="3"/>
<keyword evidence="9" id="KW-0902">Two-component regulatory system</keyword>
<evidence type="ECO:0000256" key="3">
    <source>
        <dbReference type="ARBA" id="ARBA00012438"/>
    </source>
</evidence>
<dbReference type="STRING" id="1561.NPD11_613"/>
<reference evidence="14 15" key="1">
    <citation type="journal article" date="2015" name="Infect. Genet. Evol.">
        <title>Genomic sequences of six botulinum neurotoxin-producing strains representing three clostridial species illustrate the mobility and diversity of botulinum neurotoxin genes.</title>
        <authorList>
            <person name="Smith T.J."/>
            <person name="Hill K.K."/>
            <person name="Xie G."/>
            <person name="Foley B.T."/>
            <person name="Williamson C.H."/>
            <person name="Foster J.T."/>
            <person name="Johnson S.L."/>
            <person name="Chertkov O."/>
            <person name="Teshima H."/>
            <person name="Gibbons H.S."/>
            <person name="Johnsky L.A."/>
            <person name="Karavis M.A."/>
            <person name="Smith L.A."/>
        </authorList>
    </citation>
    <scope>NUCLEOTIDE SEQUENCE [LARGE SCALE GENOMIC DNA]</scope>
    <source>
        <strain evidence="14">Sullivan</strain>
    </source>
</reference>
<sequence length="475" mass="54711">MFKKYSIKKQFILTFALVLVCSIVAFLATGFGALLFIDNKNIKQANYYEKMIPNIENYFKENNTKLLDNSFKENIEKELEGTQIKYKVINLKNNSSYGTLENINLSREDIINKINTNSLNDRNDVTEYIPIINKDLYLNGVILLKYPLKVTANNISDRTISIITTLIVISPFIYIILFTYIFGLKLTKNINDPLNKLKEASKKIQNKDLDFKLDYKYNNELYDVVKSFEDMRKELKDTLDKEWALEEERKEIIGGLSHDLRSPLTVIKGKLDLLLEGSYKNEDRLLKYLDSIEKSTDRAIVLVEDLNRFNKLESAEFKINPSEENIKVFLTEKVYELKSITDEKEINLNLKLIGIDDSTKFTFDKEAISRVLDNIIMNSIRYVDKKGSINIAAELNNKKLEFTISDNGCGFSKKDLKYALNKFYRGDESRGTNMGNSGLGLYICKVIIEKHNGKIVLSNSDNGGAKIQFFIENMN</sequence>
<dbReference type="InterPro" id="IPR003594">
    <property type="entry name" value="HATPase_dom"/>
</dbReference>
<dbReference type="InterPro" id="IPR003660">
    <property type="entry name" value="HAMP_dom"/>
</dbReference>
<keyword evidence="5" id="KW-0808">Transferase</keyword>
<evidence type="ECO:0000256" key="9">
    <source>
        <dbReference type="ARBA" id="ARBA00023012"/>
    </source>
</evidence>